<evidence type="ECO:0000313" key="3">
    <source>
        <dbReference type="Proteomes" id="UP000664521"/>
    </source>
</evidence>
<protein>
    <submittedName>
        <fullName evidence="2">Uncharacterized protein</fullName>
    </submittedName>
</protein>
<keyword evidence="3" id="KW-1185">Reference proteome</keyword>
<dbReference type="AlphaFoldDB" id="A0A8H3FEE8"/>
<dbReference type="EMBL" id="CAJPDS010000032">
    <property type="protein sequence ID" value="CAF9922938.1"/>
    <property type="molecule type" value="Genomic_DNA"/>
</dbReference>
<feature type="region of interest" description="Disordered" evidence="1">
    <location>
        <begin position="29"/>
        <end position="57"/>
    </location>
</feature>
<feature type="region of interest" description="Disordered" evidence="1">
    <location>
        <begin position="79"/>
        <end position="141"/>
    </location>
</feature>
<gene>
    <name evidence="2" type="ORF">HETSPECPRED_005196</name>
</gene>
<feature type="region of interest" description="Disordered" evidence="1">
    <location>
        <begin position="377"/>
        <end position="426"/>
    </location>
</feature>
<feature type="compositionally biased region" description="Basic and acidic residues" evidence="1">
    <location>
        <begin position="377"/>
        <end position="403"/>
    </location>
</feature>
<reference evidence="2" key="1">
    <citation type="submission" date="2021-03" db="EMBL/GenBank/DDBJ databases">
        <authorList>
            <person name="Tagirdzhanova G."/>
        </authorList>
    </citation>
    <scope>NUCLEOTIDE SEQUENCE</scope>
</reference>
<comment type="caution">
    <text evidence="2">The sequence shown here is derived from an EMBL/GenBank/DDBJ whole genome shotgun (WGS) entry which is preliminary data.</text>
</comment>
<evidence type="ECO:0000256" key="1">
    <source>
        <dbReference type="SAM" id="MobiDB-lite"/>
    </source>
</evidence>
<dbReference type="Proteomes" id="UP000664521">
    <property type="component" value="Unassembled WGS sequence"/>
</dbReference>
<feature type="compositionally biased region" description="Acidic residues" evidence="1">
    <location>
        <begin position="269"/>
        <end position="284"/>
    </location>
</feature>
<proteinExistence type="predicted"/>
<accession>A0A8H3FEE8</accession>
<feature type="region of interest" description="Disordered" evidence="1">
    <location>
        <begin position="221"/>
        <end position="284"/>
    </location>
</feature>
<organism evidence="2 3">
    <name type="scientific">Heterodermia speciosa</name>
    <dbReference type="NCBI Taxonomy" id="116794"/>
    <lineage>
        <taxon>Eukaryota</taxon>
        <taxon>Fungi</taxon>
        <taxon>Dikarya</taxon>
        <taxon>Ascomycota</taxon>
        <taxon>Pezizomycotina</taxon>
        <taxon>Lecanoromycetes</taxon>
        <taxon>OSLEUM clade</taxon>
        <taxon>Lecanoromycetidae</taxon>
        <taxon>Caliciales</taxon>
        <taxon>Physciaceae</taxon>
        <taxon>Heterodermia</taxon>
    </lineage>
</organism>
<feature type="compositionally biased region" description="Acidic residues" evidence="1">
    <location>
        <begin position="127"/>
        <end position="136"/>
    </location>
</feature>
<sequence>MPPSQDDPRNPFEAFRRFADEQMSALLMSLTGRPPNAPKVSPSESSESNDDLPWILRGTSEEARRRYRQAQREMNEYLLEQEAEAAERLGSRNDEQPRCPYRPADQETPQSDQMPFNKFVRKRMDEPDSDSSSAEDDLGHWDSPTWPVRYLITSDYSPLYLETELRSQGPGQKWRHAFEDLIAIQSGMDMEDRDSTRSKQCSGNWFDSMLHRELFGAPRHEAEHDNPHSETPTSVDEAGYSPEGIHCQARHTLHAQSPNKQDRKHKDEADENDEYDEDDNVTDEDLEDSAEALAEIDQHIFGLHGPFFFNTDFIQRLASQAFREASQLEDKSASRMQMQSTDDKGKPSLISTLTTTERTTLPDGSVHTKMVLKKRFADGREENTETVHTSRDHRPTIMSEKADALQNGKTNEAETPKQKTKGWFWA</sequence>
<feature type="region of interest" description="Disordered" evidence="1">
    <location>
        <begin position="328"/>
        <end position="362"/>
    </location>
</feature>
<dbReference type="OrthoDB" id="4586300at2759"/>
<feature type="compositionally biased region" description="Low complexity" evidence="1">
    <location>
        <begin position="352"/>
        <end position="361"/>
    </location>
</feature>
<name>A0A8H3FEE8_9LECA</name>
<feature type="compositionally biased region" description="Basic and acidic residues" evidence="1">
    <location>
        <begin position="85"/>
        <end position="97"/>
    </location>
</feature>
<evidence type="ECO:0000313" key="2">
    <source>
        <dbReference type="EMBL" id="CAF9922938.1"/>
    </source>
</evidence>